<dbReference type="RefSeq" id="WP_141199113.1">
    <property type="nucleotide sequence ID" value="NZ_CP041186.1"/>
</dbReference>
<dbReference type="FunFam" id="3.30.1440.10:FF:000001">
    <property type="entry name" value="50S ribosomal protein L5"/>
    <property type="match status" value="1"/>
</dbReference>
<dbReference type="InterPro" id="IPR020930">
    <property type="entry name" value="Ribosomal_uL5_bac-type"/>
</dbReference>
<dbReference type="NCBIfam" id="NF000585">
    <property type="entry name" value="PRK00010.1"/>
    <property type="match status" value="1"/>
</dbReference>
<accession>A0A4Y6PWF0</accession>
<evidence type="ECO:0000256" key="3">
    <source>
        <dbReference type="ARBA" id="ARBA00023274"/>
    </source>
</evidence>
<comment type="subunit">
    <text evidence="5">Part of the 50S ribosomal subunit; part of the 5S rRNA/L5/L18/L25 subcomplex. Contacts the 5S rRNA and the P site tRNA. Forms a bridge to the 30S subunit in the 70S ribosome.</text>
</comment>
<dbReference type="PANTHER" id="PTHR11994">
    <property type="entry name" value="60S RIBOSOMAL PROTEIN L11-RELATED"/>
    <property type="match status" value="1"/>
</dbReference>
<reference evidence="9 10" key="1">
    <citation type="submission" date="2019-06" db="EMBL/GenBank/DDBJ databases">
        <title>Persicimonas caeni gen. nov., sp. nov., a predatory bacterium isolated from solar saltern.</title>
        <authorList>
            <person name="Wang S."/>
        </authorList>
    </citation>
    <scope>NUCLEOTIDE SEQUENCE [LARGE SCALE GENOMIC DNA]</scope>
    <source>
        <strain evidence="9 10">YN101</strain>
    </source>
</reference>
<feature type="domain" description="Large ribosomal subunit protein uL5 N-terminal" evidence="7">
    <location>
        <begin position="24"/>
        <end position="80"/>
    </location>
</feature>
<dbReference type="GO" id="GO:0005840">
    <property type="term" value="C:ribosome"/>
    <property type="evidence" value="ECO:0007669"/>
    <property type="project" value="UniProtKB-KW"/>
</dbReference>
<dbReference type="GO" id="GO:1990904">
    <property type="term" value="C:ribonucleoprotein complex"/>
    <property type="evidence" value="ECO:0007669"/>
    <property type="project" value="UniProtKB-KW"/>
</dbReference>
<evidence type="ECO:0000256" key="4">
    <source>
        <dbReference type="ARBA" id="ARBA00035245"/>
    </source>
</evidence>
<dbReference type="OrthoDB" id="9806626at2"/>
<accession>A0A5B8Y7T5</accession>
<dbReference type="Pfam" id="PF00281">
    <property type="entry name" value="Ribosomal_L5"/>
    <property type="match status" value="1"/>
</dbReference>
<dbReference type="InterPro" id="IPR002132">
    <property type="entry name" value="Ribosomal_uL5"/>
</dbReference>
<dbReference type="AlphaFoldDB" id="A0A4Y6PWF0"/>
<dbReference type="GO" id="GO:0000049">
    <property type="term" value="F:tRNA binding"/>
    <property type="evidence" value="ECO:0007669"/>
    <property type="project" value="UniProtKB-UniRule"/>
</dbReference>
<name>A0A4Y6PWF0_PERCE</name>
<dbReference type="GO" id="GO:0003735">
    <property type="term" value="F:structural constituent of ribosome"/>
    <property type="evidence" value="ECO:0007669"/>
    <property type="project" value="InterPro"/>
</dbReference>
<evidence type="ECO:0000313" key="9">
    <source>
        <dbReference type="EMBL" id="QDG52648.1"/>
    </source>
</evidence>
<evidence type="ECO:0000256" key="5">
    <source>
        <dbReference type="HAMAP-Rule" id="MF_01333"/>
    </source>
</evidence>
<dbReference type="InterPro" id="IPR020929">
    <property type="entry name" value="Ribosomal_uL5_CS"/>
</dbReference>
<keyword evidence="2 5" id="KW-0689">Ribosomal protein</keyword>
<sequence>MSFLQEKYQKEVVPALMEEFGYENHMTVPAIKKVIVNMGLSEAVQNPKVVEAAVGELRKITGQEPVVTRARRSIAGFKLREGMPIGTKATLRGQRMYEFLERLIYVALPRVRDFKGISPKSFDGHGNYTVGVTEQIIFPEINYDEVDKIRGMSITVVTSAENDDEARSLLTKVGMPFRKSAAS</sequence>
<dbReference type="GO" id="GO:0006412">
    <property type="term" value="P:translation"/>
    <property type="evidence" value="ECO:0007669"/>
    <property type="project" value="UniProtKB-UniRule"/>
</dbReference>
<comment type="similarity">
    <text evidence="1 5 6">Belongs to the universal ribosomal protein uL5 family.</text>
</comment>
<dbReference type="PIRSF" id="PIRSF002161">
    <property type="entry name" value="Ribosomal_L5"/>
    <property type="match status" value="1"/>
</dbReference>
<comment type="function">
    <text evidence="5">This is 1 of the proteins that bind and probably mediate the attachment of the 5S RNA into the large ribosomal subunit, where it forms part of the central protuberance. In the 70S ribosome it contacts protein S13 of the 30S subunit (bridge B1b), connecting the 2 subunits; this bridge is implicated in subunit movement. Contacts the P site tRNA; the 5S rRNA and some of its associated proteins might help stabilize positioning of ribosome-bound tRNAs.</text>
</comment>
<evidence type="ECO:0000259" key="8">
    <source>
        <dbReference type="Pfam" id="PF00673"/>
    </source>
</evidence>
<dbReference type="Gene3D" id="3.30.1440.10">
    <property type="match status" value="1"/>
</dbReference>
<dbReference type="PROSITE" id="PS00358">
    <property type="entry name" value="RIBOSOMAL_L5"/>
    <property type="match status" value="1"/>
</dbReference>
<evidence type="ECO:0000256" key="2">
    <source>
        <dbReference type="ARBA" id="ARBA00022980"/>
    </source>
</evidence>
<evidence type="ECO:0000313" key="10">
    <source>
        <dbReference type="Proteomes" id="UP000315995"/>
    </source>
</evidence>
<dbReference type="Pfam" id="PF00673">
    <property type="entry name" value="Ribosomal_L5_C"/>
    <property type="match status" value="1"/>
</dbReference>
<keyword evidence="5" id="KW-0699">rRNA-binding</keyword>
<evidence type="ECO:0000256" key="1">
    <source>
        <dbReference type="ARBA" id="ARBA00008553"/>
    </source>
</evidence>
<dbReference type="HAMAP" id="MF_01333_B">
    <property type="entry name" value="Ribosomal_uL5_B"/>
    <property type="match status" value="1"/>
</dbReference>
<dbReference type="InterPro" id="IPR022803">
    <property type="entry name" value="Ribosomal_uL5_dom_sf"/>
</dbReference>
<evidence type="ECO:0000256" key="6">
    <source>
        <dbReference type="RuleBase" id="RU003930"/>
    </source>
</evidence>
<organism evidence="9 10">
    <name type="scientific">Persicimonas caeni</name>
    <dbReference type="NCBI Taxonomy" id="2292766"/>
    <lineage>
        <taxon>Bacteria</taxon>
        <taxon>Deltaproteobacteria</taxon>
        <taxon>Bradymonadales</taxon>
        <taxon>Bradymonadaceae</taxon>
        <taxon>Persicimonas</taxon>
    </lineage>
</organism>
<keyword evidence="5" id="KW-0694">RNA-binding</keyword>
<gene>
    <name evidence="5 9" type="primary">rplE</name>
    <name evidence="9" type="ORF">FIV42_18455</name>
</gene>
<evidence type="ECO:0000259" key="7">
    <source>
        <dbReference type="Pfam" id="PF00281"/>
    </source>
</evidence>
<keyword evidence="10" id="KW-1185">Reference proteome</keyword>
<dbReference type="InterPro" id="IPR031310">
    <property type="entry name" value="Ribosomal_uL5_N"/>
</dbReference>
<dbReference type="GO" id="GO:0019843">
    <property type="term" value="F:rRNA binding"/>
    <property type="evidence" value="ECO:0007669"/>
    <property type="project" value="UniProtKB-UniRule"/>
</dbReference>
<dbReference type="InterPro" id="IPR031309">
    <property type="entry name" value="Ribosomal_uL5_C"/>
</dbReference>
<keyword evidence="3 5" id="KW-0687">Ribonucleoprotein</keyword>
<feature type="domain" description="Large ribosomal subunit protein uL5 C-terminal" evidence="8">
    <location>
        <begin position="84"/>
        <end position="177"/>
    </location>
</feature>
<keyword evidence="5" id="KW-0820">tRNA-binding</keyword>
<dbReference type="EMBL" id="CP041186">
    <property type="protein sequence ID" value="QDG52648.1"/>
    <property type="molecule type" value="Genomic_DNA"/>
</dbReference>
<dbReference type="Proteomes" id="UP000315995">
    <property type="component" value="Chromosome"/>
</dbReference>
<proteinExistence type="inferred from homology"/>
<dbReference type="SUPFAM" id="SSF55282">
    <property type="entry name" value="RL5-like"/>
    <property type="match status" value="1"/>
</dbReference>
<protein>
    <recommendedName>
        <fullName evidence="4 5">Large ribosomal subunit protein uL5</fullName>
    </recommendedName>
</protein>